<proteinExistence type="predicted"/>
<dbReference type="NCBIfam" id="TIGR04183">
    <property type="entry name" value="Por_Secre_tail"/>
    <property type="match status" value="1"/>
</dbReference>
<dbReference type="EMBL" id="CP114767">
    <property type="protein sequence ID" value="WBA42221.1"/>
    <property type="molecule type" value="Genomic_DNA"/>
</dbReference>
<feature type="signal peptide" evidence="1">
    <location>
        <begin position="1"/>
        <end position="22"/>
    </location>
</feature>
<evidence type="ECO:0000256" key="1">
    <source>
        <dbReference type="SAM" id="SignalP"/>
    </source>
</evidence>
<reference evidence="3 4" key="1">
    <citation type="submission" date="2022-12" db="EMBL/GenBank/DDBJ databases">
        <title>Hymenobacter canadensis sp. nov. isolated from lake water of the Cambridge Bay, Canada.</title>
        <authorList>
            <person name="Kim W.H."/>
            <person name="Lee Y.M."/>
        </authorList>
    </citation>
    <scope>NUCLEOTIDE SEQUENCE [LARGE SCALE GENOMIC DNA]</scope>
    <source>
        <strain evidence="3 4">PAMC 29467</strain>
    </source>
</reference>
<name>A0ABY7LQN9_9BACT</name>
<organism evidence="3 4">
    <name type="scientific">Hymenobacter canadensis</name>
    <dbReference type="NCBI Taxonomy" id="2999067"/>
    <lineage>
        <taxon>Bacteria</taxon>
        <taxon>Pseudomonadati</taxon>
        <taxon>Bacteroidota</taxon>
        <taxon>Cytophagia</taxon>
        <taxon>Cytophagales</taxon>
        <taxon>Hymenobacteraceae</taxon>
        <taxon>Hymenobacter</taxon>
    </lineage>
</organism>
<protein>
    <submittedName>
        <fullName evidence="3">T9SS type A sorting domain-containing protein</fullName>
    </submittedName>
</protein>
<dbReference type="Proteomes" id="UP001211005">
    <property type="component" value="Chromosome"/>
</dbReference>
<dbReference type="RefSeq" id="WP_269560280.1">
    <property type="nucleotide sequence ID" value="NZ_CP114767.1"/>
</dbReference>
<sequence length="371" mass="37960">MKNLFSFVALGCLATASLTAQAQFTLDGRATAAEIGAGVGKYQLAGTYTGNHLDTDRGLKALYVGYTATTLNIMVVASAEAPDVATTFGYRALVLYLNTPARTGAPAGLPLLGSADGQSPLRHIPTLDMQTDYGFRASVGPATAAATDVYFSAVSYVTGTAVAAGTDPYVGQGSKTGAVVTSATTVLPGTRFSYFNTANLTANTTNAGLEIEIPLSALGTTTLTAGSRLDLMAAYTNSNGDFFSDVIPQIAGRTTALGVDPDFSTIAGTQAVAFVLGSGVLATRAETAAALDFNVYPNPAPGAATIAYRVPAGAQPVTLAVYNSLGQQVRSVAEQMQAGSQQVPLGNLTAGAYLVKLRVGDQLTSRKVVVE</sequence>
<keyword evidence="1" id="KW-0732">Signal</keyword>
<feature type="domain" description="Secretion system C-terminal sorting" evidence="2">
    <location>
        <begin position="295"/>
        <end position="370"/>
    </location>
</feature>
<feature type="chain" id="PRO_5045229405" evidence="1">
    <location>
        <begin position="23"/>
        <end position="371"/>
    </location>
</feature>
<keyword evidence="4" id="KW-1185">Reference proteome</keyword>
<evidence type="ECO:0000313" key="4">
    <source>
        <dbReference type="Proteomes" id="UP001211005"/>
    </source>
</evidence>
<accession>A0ABY7LQN9</accession>
<gene>
    <name evidence="3" type="ORF">O3303_01375</name>
</gene>
<dbReference type="Pfam" id="PF18962">
    <property type="entry name" value="Por_Secre_tail"/>
    <property type="match status" value="1"/>
</dbReference>
<dbReference type="InterPro" id="IPR026444">
    <property type="entry name" value="Secre_tail"/>
</dbReference>
<evidence type="ECO:0000313" key="3">
    <source>
        <dbReference type="EMBL" id="WBA42221.1"/>
    </source>
</evidence>
<evidence type="ECO:0000259" key="2">
    <source>
        <dbReference type="Pfam" id="PF18962"/>
    </source>
</evidence>